<keyword evidence="3" id="KW-1185">Reference proteome</keyword>
<reference evidence="3" key="1">
    <citation type="submission" date="2019-04" db="EMBL/GenBank/DDBJ databases">
        <title>Nocardioides xinjiangensis sp. nov.</title>
        <authorList>
            <person name="Liu S."/>
        </authorList>
    </citation>
    <scope>NUCLEOTIDE SEQUENCE [LARGE SCALE GENOMIC DNA]</scope>
    <source>
        <strain evidence="3">18</strain>
    </source>
</reference>
<dbReference type="OrthoDB" id="5175320at2"/>
<keyword evidence="1" id="KW-1133">Transmembrane helix</keyword>
<dbReference type="RefSeq" id="WP_136537158.1">
    <property type="nucleotide sequence ID" value="NZ_STGY01000080.1"/>
</dbReference>
<dbReference type="Proteomes" id="UP000308760">
    <property type="component" value="Unassembled WGS sequence"/>
</dbReference>
<comment type="caution">
    <text evidence="2">The sequence shown here is derived from an EMBL/GenBank/DDBJ whole genome shotgun (WGS) entry which is preliminary data.</text>
</comment>
<protein>
    <submittedName>
        <fullName evidence="2">Uncharacterized protein</fullName>
    </submittedName>
</protein>
<sequence length="419" mass="45022">MNWRWIRALGEGAAPYEIAAHPLTDRTVFAHELYTVWIRSTAAERGLPPPGKGVLILESDLLGRIAESDATRPFTPVVLIDGEPIATGFGRADITLDPGRHLLEIQSGASAAYAPIDIEGGKFTRMSSFVPQRLDGADTGDARALLRRFTLTPTIAVPPRPSRWFTPAVCFAGTAASALATLAVLDRTDVEGLAWLLLVVVVATLGGIGFYWAARLIEAAAVAAAELRLKARLPVAGHHEAAIGDGTWRPVDVRDTAAPQPPPGQAVLRLAVAYTQSPNDPQALPGTILDEKAAEQAARRRRVIGEEYPPEARPWVERPVVRIDDAPVPAIWGVNEYHLTPGGHRVDVGVPGPAEVLRDDQTTVVLPADAEVRIDVVLRGAEPTVVEATAAIEMVPGFEGWELERYAGTIEARTVSERI</sequence>
<feature type="transmembrane region" description="Helical" evidence="1">
    <location>
        <begin position="164"/>
        <end position="185"/>
    </location>
</feature>
<evidence type="ECO:0000313" key="3">
    <source>
        <dbReference type="Proteomes" id="UP000308760"/>
    </source>
</evidence>
<feature type="transmembrane region" description="Helical" evidence="1">
    <location>
        <begin position="192"/>
        <end position="214"/>
    </location>
</feature>
<dbReference type="EMBL" id="STGY01000080">
    <property type="protein sequence ID" value="THV34380.1"/>
    <property type="molecule type" value="Genomic_DNA"/>
</dbReference>
<gene>
    <name evidence="2" type="ORF">FAB82_24305</name>
</gene>
<reference evidence="2 3" key="2">
    <citation type="submission" date="2019-05" db="EMBL/GenBank/DDBJ databases">
        <title>Glycomyces buryatensis sp. nov.</title>
        <authorList>
            <person name="Nikitina E."/>
        </authorList>
    </citation>
    <scope>NUCLEOTIDE SEQUENCE [LARGE SCALE GENOMIC DNA]</scope>
    <source>
        <strain evidence="2 3">18</strain>
    </source>
</reference>
<organism evidence="2 3">
    <name type="scientific">Glycomyces buryatensis</name>
    <dbReference type="NCBI Taxonomy" id="2570927"/>
    <lineage>
        <taxon>Bacteria</taxon>
        <taxon>Bacillati</taxon>
        <taxon>Actinomycetota</taxon>
        <taxon>Actinomycetes</taxon>
        <taxon>Glycomycetales</taxon>
        <taxon>Glycomycetaceae</taxon>
        <taxon>Glycomyces</taxon>
    </lineage>
</organism>
<proteinExistence type="predicted"/>
<evidence type="ECO:0000313" key="2">
    <source>
        <dbReference type="EMBL" id="THV34380.1"/>
    </source>
</evidence>
<keyword evidence="1" id="KW-0472">Membrane</keyword>
<accession>A0A4S8PSQ8</accession>
<name>A0A4S8PSQ8_9ACTN</name>
<keyword evidence="1" id="KW-0812">Transmembrane</keyword>
<evidence type="ECO:0000256" key="1">
    <source>
        <dbReference type="SAM" id="Phobius"/>
    </source>
</evidence>
<dbReference type="AlphaFoldDB" id="A0A4S8PSQ8"/>